<feature type="region of interest" description="Disordered" evidence="1">
    <location>
        <begin position="146"/>
        <end position="193"/>
    </location>
</feature>
<reference evidence="3 4" key="1">
    <citation type="submission" date="2017-03" db="EMBL/GenBank/DDBJ databases">
        <title>Genomes of endolithic fungi from Antarctica.</title>
        <authorList>
            <person name="Coleine C."/>
            <person name="Masonjones S."/>
            <person name="Stajich J.E."/>
        </authorList>
    </citation>
    <scope>NUCLEOTIDE SEQUENCE [LARGE SCALE GENOMIC DNA]</scope>
    <source>
        <strain evidence="3 4">CCFEE 5184</strain>
    </source>
</reference>
<feature type="domain" description="RNA-binding" evidence="2">
    <location>
        <begin position="68"/>
        <end position="136"/>
    </location>
</feature>
<organism evidence="3 4">
    <name type="scientific">Friedmanniomyces simplex</name>
    <dbReference type="NCBI Taxonomy" id="329884"/>
    <lineage>
        <taxon>Eukaryota</taxon>
        <taxon>Fungi</taxon>
        <taxon>Dikarya</taxon>
        <taxon>Ascomycota</taxon>
        <taxon>Pezizomycotina</taxon>
        <taxon>Dothideomycetes</taxon>
        <taxon>Dothideomycetidae</taxon>
        <taxon>Mycosphaerellales</taxon>
        <taxon>Teratosphaeriaceae</taxon>
        <taxon>Friedmanniomyces</taxon>
    </lineage>
</organism>
<feature type="compositionally biased region" description="Polar residues" evidence="1">
    <location>
        <begin position="1"/>
        <end position="42"/>
    </location>
</feature>
<evidence type="ECO:0000313" key="4">
    <source>
        <dbReference type="Proteomes" id="UP000309340"/>
    </source>
</evidence>
<dbReference type="STRING" id="329884.A0A4U0VBJ0"/>
<feature type="region of interest" description="Disordered" evidence="1">
    <location>
        <begin position="1"/>
        <end position="68"/>
    </location>
</feature>
<proteinExistence type="predicted"/>
<comment type="caution">
    <text evidence="3">The sequence shown here is derived from an EMBL/GenBank/DDBJ whole genome shotgun (WGS) entry which is preliminary data.</text>
</comment>
<feature type="region of interest" description="Disordered" evidence="1">
    <location>
        <begin position="235"/>
        <end position="279"/>
    </location>
</feature>
<feature type="compositionally biased region" description="Basic and acidic residues" evidence="1">
    <location>
        <begin position="268"/>
        <end position="279"/>
    </location>
</feature>
<feature type="compositionally biased region" description="Low complexity" evidence="1">
    <location>
        <begin position="239"/>
        <end position="251"/>
    </location>
</feature>
<evidence type="ECO:0000256" key="1">
    <source>
        <dbReference type="SAM" id="MobiDB-lite"/>
    </source>
</evidence>
<dbReference type="InterPro" id="IPR056812">
    <property type="entry name" value="RRM_fung"/>
</dbReference>
<keyword evidence="4" id="KW-1185">Reference proteome</keyword>
<dbReference type="AlphaFoldDB" id="A0A4U0VBJ0"/>
<accession>A0A4U0VBJ0</accession>
<feature type="compositionally biased region" description="Polar residues" evidence="1">
    <location>
        <begin position="49"/>
        <end position="68"/>
    </location>
</feature>
<dbReference type="EMBL" id="NAJQ01002252">
    <property type="protein sequence ID" value="TKA46328.1"/>
    <property type="molecule type" value="Genomic_DNA"/>
</dbReference>
<dbReference type="Pfam" id="PF25061">
    <property type="entry name" value="RRM_fung"/>
    <property type="match status" value="1"/>
</dbReference>
<protein>
    <recommendedName>
        <fullName evidence="2">RNA-binding domain-containing protein</fullName>
    </recommendedName>
</protein>
<evidence type="ECO:0000313" key="3">
    <source>
        <dbReference type="EMBL" id="TKA46328.1"/>
    </source>
</evidence>
<feature type="compositionally biased region" description="Gly residues" evidence="1">
    <location>
        <begin position="160"/>
        <end position="179"/>
    </location>
</feature>
<gene>
    <name evidence="3" type="ORF">B0A55_12873</name>
</gene>
<sequence length="279" mass="28917">PAPPQQVISSKPSAPTSQPNTAPSTTNGTPAPTVNMPPTNGTPAEAPKLSQTPVQNKQPNVQPLPQQEPSKAIFIIGLLDLTTTDDVKAQIFTPEDVTKITRLDKVGATGRYVAHFADAQTMKEVLARGPPQEAKEKFEALRLSEYRPGPRGNFSERGRGGGFGSRGGPAQRGGAGPERGGYQSAGGATTGSDKEVVVSAAEAIGDAAEAAAVVTGEVRVWVRVLGMPDLLRHRLRPPAGAQQNGDGQAADSKPLDGQAPNGHANESAQEKKVGESTSA</sequence>
<evidence type="ECO:0000259" key="2">
    <source>
        <dbReference type="Pfam" id="PF25061"/>
    </source>
</evidence>
<dbReference type="Proteomes" id="UP000309340">
    <property type="component" value="Unassembled WGS sequence"/>
</dbReference>
<name>A0A4U0VBJ0_9PEZI</name>
<feature type="non-terminal residue" evidence="3">
    <location>
        <position position="1"/>
    </location>
</feature>